<organism evidence="2 3">
    <name type="scientific">Neolewinella lacunae</name>
    <dbReference type="NCBI Taxonomy" id="1517758"/>
    <lineage>
        <taxon>Bacteria</taxon>
        <taxon>Pseudomonadati</taxon>
        <taxon>Bacteroidota</taxon>
        <taxon>Saprospiria</taxon>
        <taxon>Saprospirales</taxon>
        <taxon>Lewinellaceae</taxon>
        <taxon>Neolewinella</taxon>
    </lineage>
</organism>
<keyword evidence="3" id="KW-1185">Reference proteome</keyword>
<dbReference type="RefSeq" id="WP_187467098.1">
    <property type="nucleotide sequence ID" value="NZ_JACSIT010000116.1"/>
</dbReference>
<sequence length="1149" mass="126050">MRFTFLVLTTLFFTACGDAPTVFTRLDADRTGVTFINTTGESDSFNILTNEYIYNGGGVGIGDFNLDGRPDLFFSGSESPNELYLNQGDFYFTNVSEVAGIGGGDRWNNGVAVVDVNNDGREDIYVCSTLKGSRANQLYLNQGNNADGTPIFKDVAEEMGIADTSHTTQSAWLDYDQDGDLDLFLLVNEMVDSKSPNSFSRKVQDGTGRRTDKLYRQDRDGDRIFFTEVGKEMGILFQGFGLGVTVCDLNRDGWPDLYVTNDYLSNDLAYLNVAGENGGRYFKDIAFQLVKHTSYSAMGNDVADLNNDGLPDILALDMLPADNLRRKMMLGANNYTYLLNLKRFGYQPQFTRNTLQISQGQRTDSLTGLPLYAEVAMQSGLPATDWSWTPLVADFDLDGMKDVIVTNGFPRDITDHDFGDYNAANSRFFSMQDMLPKIPSVKIPNVAFRAKEITDGIPIYEEVSKAWGIDVTSFSNGAAYADLDGDGDLDYVVNNINDPAHLYRNNAVSGRAEDPGFLRLSVEKDTPSVAFWGSEVTVKSSSGTQTFYWHQHRGYLSSHGRDIIAGVKGEATVEVLWNDGKIKSYGPFLPGETVVLNPGAGTRVLSRDEPSVANLLTPLPSPDFTHEERDFVDFNVQPMLLRKLSQQGPALAVTDWNNDGIDDLYVSGSFDKPGVFLQGTGKGFVRIDSLFNGVIDNNREELGSLFFDADGDGDDDLYVVSGSYELPLETGDFRDRFYRNDDGRFTEVADALADLPLASGSTVRAADYDLDGDLDLFVGNRLLPHNYPKPVESCLLRNESRGGKIRFVREAVPALEGVKNVCDALFTDYDNDGRPDLLLAGEWAPLRLLRNTEKGWVEQRDIFGAGVRNGWWNSLAAGDFDNDGDTDYLAGNFGHNSILQPTAEAPLTASLYDFDDNGQLDFVPFAHFPDEEGVSRSFPFFNRTDFSKQVSKIKGLYGSHGAYAVAEAAEFRKEGGEQYQFRADYFSSVYLENTPEGFVFHALPARAQAFPVFGMLPMDLNDDDFLDVVLIGNDFGGETGQGFLDAGNGLVLLGDGNGGFRSVTSAGSGLFVPGEGRALVVARGSEGPLIVAAQNHGGLVLARPQVPFKVGVAKDDGTVMLPGGSFRRVEEYLGSGYLSQSGPTVWIRQ</sequence>
<dbReference type="Proteomes" id="UP000650081">
    <property type="component" value="Unassembled WGS sequence"/>
</dbReference>
<proteinExistence type="predicted"/>
<keyword evidence="1" id="KW-0732">Signal</keyword>
<dbReference type="PANTHER" id="PTHR16026:SF0">
    <property type="entry name" value="CARTILAGE ACIDIC PROTEIN 1"/>
    <property type="match status" value="1"/>
</dbReference>
<dbReference type="PROSITE" id="PS51257">
    <property type="entry name" value="PROKAR_LIPOPROTEIN"/>
    <property type="match status" value="1"/>
</dbReference>
<evidence type="ECO:0000256" key="1">
    <source>
        <dbReference type="ARBA" id="ARBA00022729"/>
    </source>
</evidence>
<gene>
    <name evidence="2" type="ORF">H9S92_12755</name>
</gene>
<dbReference type="EMBL" id="JACSIT010000116">
    <property type="protein sequence ID" value="MBC6995042.1"/>
    <property type="molecule type" value="Genomic_DNA"/>
</dbReference>
<name>A0A923PJ56_9BACT</name>
<dbReference type="InterPro" id="IPR028994">
    <property type="entry name" value="Integrin_alpha_N"/>
</dbReference>
<protein>
    <submittedName>
        <fullName evidence="2">VCBS repeat-containing protein</fullName>
    </submittedName>
</protein>
<evidence type="ECO:0000313" key="2">
    <source>
        <dbReference type="EMBL" id="MBC6995042.1"/>
    </source>
</evidence>
<dbReference type="Gene3D" id="2.130.10.130">
    <property type="entry name" value="Integrin alpha, N-terminal"/>
    <property type="match status" value="2"/>
</dbReference>
<dbReference type="PANTHER" id="PTHR16026">
    <property type="entry name" value="CARTILAGE ACIDIC PROTEIN 1"/>
    <property type="match status" value="1"/>
</dbReference>
<accession>A0A923PJ56</accession>
<dbReference type="InterPro" id="IPR027039">
    <property type="entry name" value="Crtac1"/>
</dbReference>
<dbReference type="InterPro" id="IPR013517">
    <property type="entry name" value="FG-GAP"/>
</dbReference>
<dbReference type="SUPFAM" id="SSF69318">
    <property type="entry name" value="Integrin alpha N-terminal domain"/>
    <property type="match status" value="3"/>
</dbReference>
<dbReference type="AlphaFoldDB" id="A0A923PJ56"/>
<comment type="caution">
    <text evidence="2">The sequence shown here is derived from an EMBL/GenBank/DDBJ whole genome shotgun (WGS) entry which is preliminary data.</text>
</comment>
<evidence type="ECO:0000313" key="3">
    <source>
        <dbReference type="Proteomes" id="UP000650081"/>
    </source>
</evidence>
<dbReference type="Pfam" id="PF13517">
    <property type="entry name" value="FG-GAP_3"/>
    <property type="match status" value="4"/>
</dbReference>
<reference evidence="2" key="1">
    <citation type="submission" date="2020-08" db="EMBL/GenBank/DDBJ databases">
        <title>Lewinella bacteria from marine environments.</title>
        <authorList>
            <person name="Zhong Y."/>
        </authorList>
    </citation>
    <scope>NUCLEOTIDE SEQUENCE</scope>
    <source>
        <strain evidence="2">KCTC 42187</strain>
    </source>
</reference>